<dbReference type="RefSeq" id="WP_214154756.1">
    <property type="nucleotide sequence ID" value="NZ_JAHBAY010000002.1"/>
</dbReference>
<evidence type="ECO:0000256" key="5">
    <source>
        <dbReference type="ARBA" id="ARBA00023136"/>
    </source>
</evidence>
<evidence type="ECO:0000259" key="8">
    <source>
        <dbReference type="Pfam" id="PF02608"/>
    </source>
</evidence>
<organism evidence="9 10">
    <name type="scientific">Kineosporia corallincola</name>
    <dbReference type="NCBI Taxonomy" id="2835133"/>
    <lineage>
        <taxon>Bacteria</taxon>
        <taxon>Bacillati</taxon>
        <taxon>Actinomycetota</taxon>
        <taxon>Actinomycetes</taxon>
        <taxon>Kineosporiales</taxon>
        <taxon>Kineosporiaceae</taxon>
        <taxon>Kineosporia</taxon>
    </lineage>
</organism>
<gene>
    <name evidence="9" type="ORF">KIH74_05970</name>
</gene>
<evidence type="ECO:0000256" key="2">
    <source>
        <dbReference type="ARBA" id="ARBA00008610"/>
    </source>
</evidence>
<keyword evidence="5" id="KW-0472">Membrane</keyword>
<evidence type="ECO:0000313" key="9">
    <source>
        <dbReference type="EMBL" id="MBT0768462.1"/>
    </source>
</evidence>
<dbReference type="PROSITE" id="PS51257">
    <property type="entry name" value="PROKAR_LIPOPROTEIN"/>
    <property type="match status" value="1"/>
</dbReference>
<reference evidence="9 10" key="1">
    <citation type="submission" date="2021-05" db="EMBL/GenBank/DDBJ databases">
        <title>Kineosporia and Streptomyces sp. nov. two new marine actinobacteria isolated from Coral.</title>
        <authorList>
            <person name="Buangrab K."/>
            <person name="Sutthacheep M."/>
            <person name="Yeemin T."/>
            <person name="Harunari E."/>
            <person name="Igarashi Y."/>
            <person name="Kanchanasin P."/>
            <person name="Tanasupawat S."/>
            <person name="Phongsopitanun W."/>
        </authorList>
    </citation>
    <scope>NUCLEOTIDE SEQUENCE [LARGE SCALE GENOMIC DNA]</scope>
    <source>
        <strain evidence="9 10">J2-2</strain>
    </source>
</reference>
<dbReference type="InterPro" id="IPR028082">
    <property type="entry name" value="Peripla_BP_I"/>
</dbReference>
<evidence type="ECO:0000313" key="10">
    <source>
        <dbReference type="Proteomes" id="UP001197247"/>
    </source>
</evidence>
<dbReference type="PANTHER" id="PTHR34296:SF2">
    <property type="entry name" value="ABC TRANSPORTER GUANOSINE-BINDING PROTEIN NUPN"/>
    <property type="match status" value="1"/>
</dbReference>
<keyword evidence="4 7" id="KW-0732">Signal</keyword>
<accession>A0ABS5TBK6</accession>
<comment type="caution">
    <text evidence="9">The sequence shown here is derived from an EMBL/GenBank/DDBJ whole genome shotgun (WGS) entry which is preliminary data.</text>
</comment>
<dbReference type="PANTHER" id="PTHR34296">
    <property type="entry name" value="TRANSCRIPTIONAL ACTIVATOR PROTEIN MED"/>
    <property type="match status" value="1"/>
</dbReference>
<evidence type="ECO:0000256" key="7">
    <source>
        <dbReference type="SAM" id="SignalP"/>
    </source>
</evidence>
<evidence type="ECO:0000256" key="3">
    <source>
        <dbReference type="ARBA" id="ARBA00022475"/>
    </source>
</evidence>
<proteinExistence type="inferred from homology"/>
<protein>
    <submittedName>
        <fullName evidence="9">BMP family ABC transporter substrate-binding protein</fullName>
    </submittedName>
</protein>
<feature type="signal peptide" evidence="7">
    <location>
        <begin position="1"/>
        <end position="27"/>
    </location>
</feature>
<evidence type="ECO:0000256" key="1">
    <source>
        <dbReference type="ARBA" id="ARBA00004193"/>
    </source>
</evidence>
<dbReference type="CDD" id="cd06354">
    <property type="entry name" value="PBP1_PrnA-like"/>
    <property type="match status" value="1"/>
</dbReference>
<feature type="chain" id="PRO_5045444176" evidence="7">
    <location>
        <begin position="28"/>
        <end position="344"/>
    </location>
</feature>
<keyword evidence="3" id="KW-1003">Cell membrane</keyword>
<dbReference type="Pfam" id="PF02608">
    <property type="entry name" value="Bmp"/>
    <property type="match status" value="1"/>
</dbReference>
<sequence length="344" mass="35263">MNRAHRTLAAGAVVTALALTGCSGQKAATTTAQASGDGKTVALLYGTTGDHSIQDSAYAGFTQAQKDSSFTPLELSSPNTDDYQDRVDLALQQGADLAVGIGFQWTTPMTETDHPDTAFVAVDVDKGTTIEGATTVSFAAEESSYLVGMAAALASKSGHIGFVGGVNQPSIQNFLGGYEAGAKSVDPDITVDSTYLSPLGDFTGFSDPTKGKEAAATMYADGADVVYAAAGGSGEGVYEEAADSSSSSRQNWAIGVDGDVYEQVDAKIKPYILTSATKNIDVAVKDSISQYLAGDLKTGEQQFDLANGGVGYSTSGGFVDAYADQLDAAAKKIADGDIKVPSAL</sequence>
<keyword evidence="10" id="KW-1185">Reference proteome</keyword>
<dbReference type="InterPro" id="IPR003760">
    <property type="entry name" value="PnrA-like"/>
</dbReference>
<dbReference type="EMBL" id="JAHBAY010000002">
    <property type="protein sequence ID" value="MBT0768462.1"/>
    <property type="molecule type" value="Genomic_DNA"/>
</dbReference>
<dbReference type="Proteomes" id="UP001197247">
    <property type="component" value="Unassembled WGS sequence"/>
</dbReference>
<dbReference type="Gene3D" id="3.40.50.2300">
    <property type="match status" value="2"/>
</dbReference>
<feature type="domain" description="ABC transporter substrate-binding protein PnrA-like" evidence="8">
    <location>
        <begin position="43"/>
        <end position="342"/>
    </location>
</feature>
<dbReference type="SUPFAM" id="SSF53822">
    <property type="entry name" value="Periplasmic binding protein-like I"/>
    <property type="match status" value="1"/>
</dbReference>
<keyword evidence="6" id="KW-0449">Lipoprotein</keyword>
<name>A0ABS5TBK6_9ACTN</name>
<evidence type="ECO:0000256" key="6">
    <source>
        <dbReference type="ARBA" id="ARBA00023288"/>
    </source>
</evidence>
<evidence type="ECO:0000256" key="4">
    <source>
        <dbReference type="ARBA" id="ARBA00022729"/>
    </source>
</evidence>
<dbReference type="InterPro" id="IPR050957">
    <property type="entry name" value="BMP_lipoprotein"/>
</dbReference>
<comment type="subcellular location">
    <subcellularLocation>
        <location evidence="1">Cell membrane</location>
        <topology evidence="1">Lipid-anchor</topology>
    </subcellularLocation>
</comment>
<comment type="similarity">
    <text evidence="2">Belongs to the BMP lipoprotein family.</text>
</comment>